<dbReference type="GO" id="GO:0008757">
    <property type="term" value="F:S-adenosylmethionine-dependent methyltransferase activity"/>
    <property type="evidence" value="ECO:0007669"/>
    <property type="project" value="InterPro"/>
</dbReference>
<dbReference type="InterPro" id="IPR029063">
    <property type="entry name" value="SAM-dependent_MTases_sf"/>
</dbReference>
<gene>
    <name evidence="2" type="ORF">EDC14_103816</name>
</gene>
<keyword evidence="2" id="KW-0830">Ubiquinone</keyword>
<dbReference type="AlphaFoldDB" id="A0A4R1R2U9"/>
<dbReference type="Gene3D" id="3.40.50.150">
    <property type="entry name" value="Vaccinia Virus protein VP39"/>
    <property type="match status" value="1"/>
</dbReference>
<sequence length="274" mass="30614">MDNIAANIIGQYEIMDEDKRLEGGFGQLEKERAKELIARYLWKEGLTIVDAGGATGAYSLWLAALGHSVHLIDIVPKHVALAEQKAQATPKTHRFKASVGDARVLPEIADGSVDLVISHGPLYHLTDRNDRLATLSEARRILKPGGILLAFTITRYAGINYAIPNGLVFDETYYSVMREEVLTGLCNNNPRRISTFTNAFFHLPEEIRDEVREAGLEYEKTLGVIGTAWLVPELDHGWRDEAKRERILAVARLLENEPVLGPRMMTVARKEPMS</sequence>
<dbReference type="GO" id="GO:0032259">
    <property type="term" value="P:methylation"/>
    <property type="evidence" value="ECO:0007669"/>
    <property type="project" value="UniProtKB-KW"/>
</dbReference>
<dbReference type="OrthoDB" id="9810615at2"/>
<feature type="domain" description="Methyltransferase type 11" evidence="1">
    <location>
        <begin position="49"/>
        <end position="149"/>
    </location>
</feature>
<evidence type="ECO:0000313" key="3">
    <source>
        <dbReference type="Proteomes" id="UP000295008"/>
    </source>
</evidence>
<evidence type="ECO:0000259" key="1">
    <source>
        <dbReference type="Pfam" id="PF08241"/>
    </source>
</evidence>
<comment type="caution">
    <text evidence="2">The sequence shown here is derived from an EMBL/GenBank/DDBJ whole genome shotgun (WGS) entry which is preliminary data.</text>
</comment>
<dbReference type="SUPFAM" id="SSF53335">
    <property type="entry name" value="S-adenosyl-L-methionine-dependent methyltransferases"/>
    <property type="match status" value="1"/>
</dbReference>
<dbReference type="EMBL" id="SLUN01000038">
    <property type="protein sequence ID" value="TCL59723.1"/>
    <property type="molecule type" value="Genomic_DNA"/>
</dbReference>
<evidence type="ECO:0000313" key="2">
    <source>
        <dbReference type="EMBL" id="TCL59723.1"/>
    </source>
</evidence>
<dbReference type="Pfam" id="PF08241">
    <property type="entry name" value="Methyltransf_11"/>
    <property type="match status" value="1"/>
</dbReference>
<keyword evidence="2" id="KW-0489">Methyltransferase</keyword>
<keyword evidence="2" id="KW-0808">Transferase</keyword>
<accession>A0A4R1R2U9</accession>
<keyword evidence="3" id="KW-1185">Reference proteome</keyword>
<dbReference type="CDD" id="cd02440">
    <property type="entry name" value="AdoMet_MTases"/>
    <property type="match status" value="1"/>
</dbReference>
<protein>
    <submittedName>
        <fullName evidence="2">Ubiquinone/menaquinone biosynthesis C-methylase UbiE</fullName>
    </submittedName>
</protein>
<dbReference type="PANTHER" id="PTHR43464">
    <property type="entry name" value="METHYLTRANSFERASE"/>
    <property type="match status" value="1"/>
</dbReference>
<reference evidence="2 3" key="1">
    <citation type="submission" date="2019-03" db="EMBL/GenBank/DDBJ databases">
        <title>Genomic Encyclopedia of Type Strains, Phase IV (KMG-IV): sequencing the most valuable type-strain genomes for metagenomic binning, comparative biology and taxonomic classification.</title>
        <authorList>
            <person name="Goeker M."/>
        </authorList>
    </citation>
    <scope>NUCLEOTIDE SEQUENCE [LARGE SCALE GENOMIC DNA]</scope>
    <source>
        <strain evidence="2 3">LX-B</strain>
    </source>
</reference>
<dbReference type="InterPro" id="IPR013216">
    <property type="entry name" value="Methyltransf_11"/>
</dbReference>
<dbReference type="RefSeq" id="WP_132016487.1">
    <property type="nucleotide sequence ID" value="NZ_SLUN01000038.1"/>
</dbReference>
<organism evidence="2 3">
    <name type="scientific">Hydrogenispora ethanolica</name>
    <dbReference type="NCBI Taxonomy" id="1082276"/>
    <lineage>
        <taxon>Bacteria</taxon>
        <taxon>Bacillati</taxon>
        <taxon>Bacillota</taxon>
        <taxon>Hydrogenispora</taxon>
    </lineage>
</organism>
<proteinExistence type="predicted"/>
<name>A0A4R1R2U9_HYDET</name>
<dbReference type="Proteomes" id="UP000295008">
    <property type="component" value="Unassembled WGS sequence"/>
</dbReference>